<name>A0A165BW78_EXIGL</name>
<feature type="region of interest" description="Disordered" evidence="1">
    <location>
        <begin position="193"/>
        <end position="269"/>
    </location>
</feature>
<dbReference type="EMBL" id="KV426398">
    <property type="protein sequence ID" value="KZV81352.1"/>
    <property type="molecule type" value="Genomic_DNA"/>
</dbReference>
<evidence type="ECO:0000256" key="1">
    <source>
        <dbReference type="SAM" id="MobiDB-lite"/>
    </source>
</evidence>
<feature type="compositionally biased region" description="Acidic residues" evidence="1">
    <location>
        <begin position="43"/>
        <end position="65"/>
    </location>
</feature>
<dbReference type="InParanoid" id="A0A165BW78"/>
<reference evidence="2 3" key="1">
    <citation type="journal article" date="2016" name="Mol. Biol. Evol.">
        <title>Comparative Genomics of Early-Diverging Mushroom-Forming Fungi Provides Insights into the Origins of Lignocellulose Decay Capabilities.</title>
        <authorList>
            <person name="Nagy L.G."/>
            <person name="Riley R."/>
            <person name="Tritt A."/>
            <person name="Adam C."/>
            <person name="Daum C."/>
            <person name="Floudas D."/>
            <person name="Sun H."/>
            <person name="Yadav J.S."/>
            <person name="Pangilinan J."/>
            <person name="Larsson K.H."/>
            <person name="Matsuura K."/>
            <person name="Barry K."/>
            <person name="Labutti K."/>
            <person name="Kuo R."/>
            <person name="Ohm R.A."/>
            <person name="Bhattacharya S.S."/>
            <person name="Shirouzu T."/>
            <person name="Yoshinaga Y."/>
            <person name="Martin F.M."/>
            <person name="Grigoriev I.V."/>
            <person name="Hibbett D.S."/>
        </authorList>
    </citation>
    <scope>NUCLEOTIDE SEQUENCE [LARGE SCALE GENOMIC DNA]</scope>
    <source>
        <strain evidence="2 3">HHB12029</strain>
    </source>
</reference>
<protein>
    <submittedName>
        <fullName evidence="2">Uncharacterized protein</fullName>
    </submittedName>
</protein>
<feature type="compositionally biased region" description="Pro residues" evidence="1">
    <location>
        <begin position="215"/>
        <end position="231"/>
    </location>
</feature>
<sequence>MGERRSSFDAAALASTMRCAFFAAISAFFIASRRCAAVWSSDESSESESESESESDSDSDSEDDSSAGGGGAFFPPAAAFAGGAAFVGGGDFVRSGFDGAPFGAGDADFAGVTFAAAAAFGAGAVAVWSGQSIRQTSGNADPWTDMICRLQPAWQVVRRRCPSPNRPQTRHRHRLVVWAGQVQETVSYARRCRSHPTRLHRHRTSRLARELQPPRALPLPLPLTAQVPPPQRWRCRQRLQQPDRASSCAHRTRPSSSPEEQSRPVGGPR</sequence>
<keyword evidence="3" id="KW-1185">Reference proteome</keyword>
<evidence type="ECO:0000313" key="3">
    <source>
        <dbReference type="Proteomes" id="UP000077266"/>
    </source>
</evidence>
<feature type="compositionally biased region" description="Basic residues" evidence="1">
    <location>
        <begin position="193"/>
        <end position="206"/>
    </location>
</feature>
<dbReference type="AlphaFoldDB" id="A0A165BW78"/>
<dbReference type="Proteomes" id="UP000077266">
    <property type="component" value="Unassembled WGS sequence"/>
</dbReference>
<feature type="region of interest" description="Disordered" evidence="1">
    <location>
        <begin position="40"/>
        <end position="68"/>
    </location>
</feature>
<gene>
    <name evidence="2" type="ORF">EXIGLDRAFT_385243</name>
</gene>
<evidence type="ECO:0000313" key="2">
    <source>
        <dbReference type="EMBL" id="KZV81352.1"/>
    </source>
</evidence>
<organism evidence="2 3">
    <name type="scientific">Exidia glandulosa HHB12029</name>
    <dbReference type="NCBI Taxonomy" id="1314781"/>
    <lineage>
        <taxon>Eukaryota</taxon>
        <taxon>Fungi</taxon>
        <taxon>Dikarya</taxon>
        <taxon>Basidiomycota</taxon>
        <taxon>Agaricomycotina</taxon>
        <taxon>Agaricomycetes</taxon>
        <taxon>Auriculariales</taxon>
        <taxon>Exidiaceae</taxon>
        <taxon>Exidia</taxon>
    </lineage>
</organism>
<proteinExistence type="predicted"/>
<accession>A0A165BW78</accession>